<dbReference type="InterPro" id="IPR050905">
    <property type="entry name" value="Plant_NBS-LRR"/>
</dbReference>
<evidence type="ECO:0000256" key="5">
    <source>
        <dbReference type="ARBA" id="ARBA00022840"/>
    </source>
</evidence>
<dbReference type="FunFam" id="3.40.50.300:FF:001091">
    <property type="entry name" value="Probable disease resistance protein At1g61300"/>
    <property type="match status" value="1"/>
</dbReference>
<keyword evidence="11" id="KW-1185">Reference proteome</keyword>
<dbReference type="InterPro" id="IPR042197">
    <property type="entry name" value="Apaf_helical"/>
</dbReference>
<dbReference type="AlphaFoldDB" id="A0A078HFF5"/>
<dbReference type="PANTHER" id="PTHR33463:SF220">
    <property type="entry name" value="NB-ARC DOMAIN-CONTAINING PROTEIN"/>
    <property type="match status" value="1"/>
</dbReference>
<proteinExistence type="predicted"/>
<dbReference type="SUPFAM" id="SSF52540">
    <property type="entry name" value="P-loop containing nucleoside triphosphate hydrolases"/>
    <property type="match status" value="1"/>
</dbReference>
<dbReference type="Gramene" id="CDY37120">
    <property type="protein sequence ID" value="CDY37120"/>
    <property type="gene ID" value="GSBRNA2T00063348001"/>
</dbReference>
<evidence type="ECO:0000256" key="3">
    <source>
        <dbReference type="ARBA" id="ARBA00022741"/>
    </source>
</evidence>
<dbReference type="GO" id="GO:0043531">
    <property type="term" value="F:ADP binding"/>
    <property type="evidence" value="ECO:0007669"/>
    <property type="project" value="InterPro"/>
</dbReference>
<evidence type="ECO:0000313" key="11">
    <source>
        <dbReference type="Proteomes" id="UP000028999"/>
    </source>
</evidence>
<evidence type="ECO:0000256" key="7">
    <source>
        <dbReference type="SAM" id="Phobius"/>
    </source>
</evidence>
<dbReference type="Gene3D" id="3.40.50.300">
    <property type="entry name" value="P-loop containing nucleotide triphosphate hydrolases"/>
    <property type="match status" value="1"/>
</dbReference>
<feature type="domain" description="Disease resistance protein winged helix" evidence="9">
    <location>
        <begin position="376"/>
        <end position="445"/>
    </location>
</feature>
<dbReference type="OMA" id="LMECEEH"/>
<feature type="transmembrane region" description="Helical" evidence="7">
    <location>
        <begin position="525"/>
        <end position="547"/>
    </location>
</feature>
<evidence type="ECO:0000259" key="9">
    <source>
        <dbReference type="Pfam" id="PF23559"/>
    </source>
</evidence>
<dbReference type="InterPro" id="IPR027417">
    <property type="entry name" value="P-loop_NTPase"/>
</dbReference>
<dbReference type="InterPro" id="IPR058922">
    <property type="entry name" value="WHD_DRP"/>
</dbReference>
<dbReference type="FunFam" id="1.10.8.430:FF:000003">
    <property type="entry name" value="Probable disease resistance protein At5g66910"/>
    <property type="match status" value="1"/>
</dbReference>
<dbReference type="PaxDb" id="3708-A0A078HFF5"/>
<organism evidence="10 11">
    <name type="scientific">Brassica napus</name>
    <name type="common">Rape</name>
    <dbReference type="NCBI Taxonomy" id="3708"/>
    <lineage>
        <taxon>Eukaryota</taxon>
        <taxon>Viridiplantae</taxon>
        <taxon>Streptophyta</taxon>
        <taxon>Embryophyta</taxon>
        <taxon>Tracheophyta</taxon>
        <taxon>Spermatophyta</taxon>
        <taxon>Magnoliopsida</taxon>
        <taxon>eudicotyledons</taxon>
        <taxon>Gunneridae</taxon>
        <taxon>Pentapetalae</taxon>
        <taxon>rosids</taxon>
        <taxon>malvids</taxon>
        <taxon>Brassicales</taxon>
        <taxon>Brassicaceae</taxon>
        <taxon>Brassiceae</taxon>
        <taxon>Brassica</taxon>
    </lineage>
</organism>
<dbReference type="STRING" id="3708.A0A078HFF5"/>
<feature type="domain" description="NB-ARC" evidence="8">
    <location>
        <begin position="156"/>
        <end position="290"/>
    </location>
</feature>
<evidence type="ECO:0000256" key="4">
    <source>
        <dbReference type="ARBA" id="ARBA00022821"/>
    </source>
</evidence>
<sequence>MGDCVSLDLSCDQALNQTCNCLFGDRNYIHMMKANLDALETAMQELREKRDDIARKVSIEEDKGLEQLAQVKGWRSRVESIDSQVSDLLKSRETETKRLCLFRYFSKNCISSCKYGKDVSKKLIEVKELLSKGIFEELAEKKLAAKVEKEDIQKTIATINNKFEDEFEVVIWVVVSKDLQYKGIQDQILRRLCADKDWEKKTEKEKKKLIGNNLGRKKFVLLLDDLWSEVDLNKIGVPRPTQENGSKIVFTTRSKEVCSDMEADDKLQIDCLPANEAWELFRSIVGEDTLKLHQDIPRLAKQICEKCYGLPLALNVIGKAMSCKENVHEWHYAFDVLSTSSHEFPDMEEKILSVLKFSYDGLKEEKVKSCFLYCSLFPEDYEITKEELIEYWIGEGFIKGKRDEDGSNNKGHVIIGSLVRAHLLMECEEHFKPAVKMHDVLREMALWIGSISGKEEEKQCVKSGVKLSRIPDDINWSEFREGSLLIFPRVVIGLIIEKGFHQTFLNVLVEKVWLLASFADNGIHFSLTPCIFSCLYTYAFIFIYFLCTKLKNMLLEHSFPLFSLNLIFLG</sequence>
<dbReference type="PANTHER" id="PTHR33463">
    <property type="entry name" value="NB-ARC DOMAIN-CONTAINING PROTEIN-RELATED"/>
    <property type="match status" value="1"/>
</dbReference>
<evidence type="ECO:0000259" key="8">
    <source>
        <dbReference type="Pfam" id="PF00931"/>
    </source>
</evidence>
<keyword evidence="5" id="KW-0067">ATP-binding</keyword>
<evidence type="ECO:0000256" key="1">
    <source>
        <dbReference type="ARBA" id="ARBA00022614"/>
    </source>
</evidence>
<dbReference type="Pfam" id="PF23559">
    <property type="entry name" value="WHD_DRP"/>
    <property type="match status" value="1"/>
</dbReference>
<evidence type="ECO:0000256" key="2">
    <source>
        <dbReference type="ARBA" id="ARBA00022737"/>
    </source>
</evidence>
<dbReference type="PRINTS" id="PR00364">
    <property type="entry name" value="DISEASERSIST"/>
</dbReference>
<dbReference type="Pfam" id="PF00931">
    <property type="entry name" value="NB-ARC"/>
    <property type="match status" value="1"/>
</dbReference>
<dbReference type="GO" id="GO:0006952">
    <property type="term" value="P:defense response"/>
    <property type="evidence" value="ECO:0007669"/>
    <property type="project" value="UniProtKB-KW"/>
</dbReference>
<dbReference type="Proteomes" id="UP000028999">
    <property type="component" value="Unassembled WGS sequence"/>
</dbReference>
<evidence type="ECO:0000313" key="10">
    <source>
        <dbReference type="EMBL" id="CDY37120.1"/>
    </source>
</evidence>
<name>A0A078HFF5_BRANA</name>
<dbReference type="Gene3D" id="1.10.8.430">
    <property type="entry name" value="Helical domain of apoptotic protease-activating factors"/>
    <property type="match status" value="1"/>
</dbReference>
<feature type="coiled-coil region" evidence="6">
    <location>
        <begin position="29"/>
        <end position="63"/>
    </location>
</feature>
<keyword evidence="7" id="KW-0472">Membrane</keyword>
<gene>
    <name evidence="10" type="primary">BnaC06g03790D</name>
    <name evidence="10" type="ORF">GSBRNA2T00063348001</name>
</gene>
<keyword evidence="6" id="KW-0175">Coiled coil</keyword>
<keyword evidence="2" id="KW-0677">Repeat</keyword>
<dbReference type="GO" id="GO:0005524">
    <property type="term" value="F:ATP binding"/>
    <property type="evidence" value="ECO:0007669"/>
    <property type="project" value="UniProtKB-KW"/>
</dbReference>
<keyword evidence="3" id="KW-0547">Nucleotide-binding</keyword>
<dbReference type="FunFam" id="1.10.10.10:FF:000322">
    <property type="entry name" value="Probable disease resistance protein At1g63360"/>
    <property type="match status" value="1"/>
</dbReference>
<keyword evidence="7" id="KW-0812">Transmembrane</keyword>
<dbReference type="InterPro" id="IPR002182">
    <property type="entry name" value="NB-ARC"/>
</dbReference>
<evidence type="ECO:0000256" key="6">
    <source>
        <dbReference type="SAM" id="Coils"/>
    </source>
</evidence>
<protein>
    <submittedName>
        <fullName evidence="10">BnaC06g03790D protein</fullName>
    </submittedName>
</protein>
<reference evidence="10 11" key="1">
    <citation type="journal article" date="2014" name="Science">
        <title>Plant genetics. Early allopolyploid evolution in the post-Neolithic Brassica napus oilseed genome.</title>
        <authorList>
            <person name="Chalhoub B."/>
            <person name="Denoeud F."/>
            <person name="Liu S."/>
            <person name="Parkin I.A."/>
            <person name="Tang H."/>
            <person name="Wang X."/>
            <person name="Chiquet J."/>
            <person name="Belcram H."/>
            <person name="Tong C."/>
            <person name="Samans B."/>
            <person name="Correa M."/>
            <person name="Da Silva C."/>
            <person name="Just J."/>
            <person name="Falentin C."/>
            <person name="Koh C.S."/>
            <person name="Le Clainche I."/>
            <person name="Bernard M."/>
            <person name="Bento P."/>
            <person name="Noel B."/>
            <person name="Labadie K."/>
            <person name="Alberti A."/>
            <person name="Charles M."/>
            <person name="Arnaud D."/>
            <person name="Guo H."/>
            <person name="Daviaud C."/>
            <person name="Alamery S."/>
            <person name="Jabbari K."/>
            <person name="Zhao M."/>
            <person name="Edger P.P."/>
            <person name="Chelaifa H."/>
            <person name="Tack D."/>
            <person name="Lassalle G."/>
            <person name="Mestiri I."/>
            <person name="Schnel N."/>
            <person name="Le Paslier M.C."/>
            <person name="Fan G."/>
            <person name="Renault V."/>
            <person name="Bayer P.E."/>
            <person name="Golicz A.A."/>
            <person name="Manoli S."/>
            <person name="Lee T.H."/>
            <person name="Thi V.H."/>
            <person name="Chalabi S."/>
            <person name="Hu Q."/>
            <person name="Fan C."/>
            <person name="Tollenaere R."/>
            <person name="Lu Y."/>
            <person name="Battail C."/>
            <person name="Shen J."/>
            <person name="Sidebottom C.H."/>
            <person name="Wang X."/>
            <person name="Canaguier A."/>
            <person name="Chauveau A."/>
            <person name="Berard A."/>
            <person name="Deniot G."/>
            <person name="Guan M."/>
            <person name="Liu Z."/>
            <person name="Sun F."/>
            <person name="Lim Y.P."/>
            <person name="Lyons E."/>
            <person name="Town C.D."/>
            <person name="Bancroft I."/>
            <person name="Wang X."/>
            <person name="Meng J."/>
            <person name="Ma J."/>
            <person name="Pires J.C."/>
            <person name="King G.J."/>
            <person name="Brunel D."/>
            <person name="Delourme R."/>
            <person name="Renard M."/>
            <person name="Aury J.M."/>
            <person name="Adams K.L."/>
            <person name="Batley J."/>
            <person name="Snowdon R.J."/>
            <person name="Tost J."/>
            <person name="Edwards D."/>
            <person name="Zhou Y."/>
            <person name="Hua W."/>
            <person name="Sharpe A.G."/>
            <person name="Paterson A.H."/>
            <person name="Guan C."/>
            <person name="Wincker P."/>
        </authorList>
    </citation>
    <scope>NUCLEOTIDE SEQUENCE [LARGE SCALE GENOMIC DNA]</scope>
    <source>
        <strain evidence="11">cv. Darmor-bzh</strain>
    </source>
</reference>
<dbReference type="Gene3D" id="1.10.10.10">
    <property type="entry name" value="Winged helix-like DNA-binding domain superfamily/Winged helix DNA-binding domain"/>
    <property type="match status" value="1"/>
</dbReference>
<keyword evidence="4" id="KW-0611">Plant defense</keyword>
<dbReference type="InterPro" id="IPR036388">
    <property type="entry name" value="WH-like_DNA-bd_sf"/>
</dbReference>
<keyword evidence="1" id="KW-0433">Leucine-rich repeat</keyword>
<dbReference type="EMBL" id="LK032392">
    <property type="protein sequence ID" value="CDY37120.1"/>
    <property type="molecule type" value="Genomic_DNA"/>
</dbReference>
<accession>A0A078HFF5</accession>
<keyword evidence="7" id="KW-1133">Transmembrane helix</keyword>